<dbReference type="PIRSF" id="PIRSF037260">
    <property type="entry name" value="UPF0223"/>
    <property type="match status" value="1"/>
</dbReference>
<proteinExistence type="predicted"/>
<evidence type="ECO:0000313" key="2">
    <source>
        <dbReference type="Proteomes" id="UP000616608"/>
    </source>
</evidence>
<protein>
    <submittedName>
        <fullName evidence="1">UPF0223 protein YktA</fullName>
    </submittedName>
</protein>
<dbReference type="SUPFAM" id="SSF158504">
    <property type="entry name" value="BH2638-like"/>
    <property type="match status" value="1"/>
</dbReference>
<dbReference type="InterPro" id="IPR023324">
    <property type="entry name" value="BH2638-like_sf"/>
</dbReference>
<dbReference type="InterPro" id="IPR007920">
    <property type="entry name" value="UPF0223"/>
</dbReference>
<comment type="caution">
    <text evidence="1">The sequence shown here is derived from an EMBL/GenBank/DDBJ whole genome shotgun (WGS) entry which is preliminary data.</text>
</comment>
<dbReference type="RefSeq" id="WP_188614310.1">
    <property type="nucleotide sequence ID" value="NZ_BMJT01000004.1"/>
</dbReference>
<dbReference type="AlphaFoldDB" id="A0A917LGB8"/>
<name>A0A917LGB8_9BACI</name>
<evidence type="ECO:0000313" key="1">
    <source>
        <dbReference type="EMBL" id="GGG20713.1"/>
    </source>
</evidence>
<sequence length="90" mass="10541">MDYSYPLLPEWTTEEMIDVVAFFEAVEQAYEKGIQQALFMAKYKRFKEIVPSQAEEKTLCKQYEKGSGYIPYHVVKLAKASEPNRKLQLK</sequence>
<dbReference type="EMBL" id="BMJT01000004">
    <property type="protein sequence ID" value="GGG20713.1"/>
    <property type="molecule type" value="Genomic_DNA"/>
</dbReference>
<dbReference type="Proteomes" id="UP000616608">
    <property type="component" value="Unassembled WGS sequence"/>
</dbReference>
<reference evidence="1" key="1">
    <citation type="journal article" date="2014" name="Int. J. Syst. Evol. Microbiol.">
        <title>Complete genome sequence of Corynebacterium casei LMG S-19264T (=DSM 44701T), isolated from a smear-ripened cheese.</title>
        <authorList>
            <consortium name="US DOE Joint Genome Institute (JGI-PGF)"/>
            <person name="Walter F."/>
            <person name="Albersmeier A."/>
            <person name="Kalinowski J."/>
            <person name="Ruckert C."/>
        </authorList>
    </citation>
    <scope>NUCLEOTIDE SEQUENCE</scope>
    <source>
        <strain evidence="1">CGMCC 1.15760</strain>
    </source>
</reference>
<organism evidence="1 2">
    <name type="scientific">Lysinibacillus alkalisoli</name>
    <dbReference type="NCBI Taxonomy" id="1911548"/>
    <lineage>
        <taxon>Bacteria</taxon>
        <taxon>Bacillati</taxon>
        <taxon>Bacillota</taxon>
        <taxon>Bacilli</taxon>
        <taxon>Bacillales</taxon>
        <taxon>Bacillaceae</taxon>
        <taxon>Lysinibacillus</taxon>
    </lineage>
</organism>
<accession>A0A917LGB8</accession>
<reference evidence="1" key="2">
    <citation type="submission" date="2020-09" db="EMBL/GenBank/DDBJ databases">
        <authorList>
            <person name="Sun Q."/>
            <person name="Zhou Y."/>
        </authorList>
    </citation>
    <scope>NUCLEOTIDE SEQUENCE</scope>
    <source>
        <strain evidence="1">CGMCC 1.15760</strain>
    </source>
</reference>
<dbReference type="NCBIfam" id="NF003353">
    <property type="entry name" value="PRK04387.1"/>
    <property type="match status" value="1"/>
</dbReference>
<dbReference type="Pfam" id="PF05256">
    <property type="entry name" value="UPF0223"/>
    <property type="match status" value="1"/>
</dbReference>
<gene>
    <name evidence="1" type="primary">yktA</name>
    <name evidence="1" type="ORF">GCM10007425_13900</name>
</gene>
<keyword evidence="2" id="KW-1185">Reference proteome</keyword>
<dbReference type="Gene3D" id="1.10.220.80">
    <property type="entry name" value="BH2638-like"/>
    <property type="match status" value="1"/>
</dbReference>